<dbReference type="PANTHER" id="PTHR30502:SF8">
    <property type="entry name" value="SYNTHASE, PUTATIVE-RELATED"/>
    <property type="match status" value="1"/>
</dbReference>
<dbReference type="GO" id="GO:0016832">
    <property type="term" value="F:aldehyde-lyase activity"/>
    <property type="evidence" value="ECO:0007669"/>
    <property type="project" value="TreeGrafter"/>
</dbReference>
<keyword evidence="7" id="KW-1185">Reference proteome</keyword>
<dbReference type="Gene3D" id="3.20.20.60">
    <property type="entry name" value="Phosphoenolpyruvate-binding domains"/>
    <property type="match status" value="1"/>
</dbReference>
<keyword evidence="4" id="KW-1133">Transmembrane helix</keyword>
<protein>
    <recommendedName>
        <fullName evidence="5">HpcH/HpaI aldolase/citrate lyase domain-containing protein</fullName>
    </recommendedName>
</protein>
<dbReference type="InterPro" id="IPR040442">
    <property type="entry name" value="Pyrv_kinase-like_dom_sf"/>
</dbReference>
<gene>
    <name evidence="6" type="ORF">N0V83_000224</name>
</gene>
<accession>A0A9W8YG91</accession>
<dbReference type="InterPro" id="IPR050251">
    <property type="entry name" value="HpcH-HpaI_aldolase"/>
</dbReference>
<name>A0A9W8YG91_9PLEO</name>
<evidence type="ECO:0000256" key="3">
    <source>
        <dbReference type="SAM" id="MobiDB-lite"/>
    </source>
</evidence>
<dbReference type="InterPro" id="IPR015813">
    <property type="entry name" value="Pyrv/PenolPyrv_kinase-like_dom"/>
</dbReference>
<dbReference type="PANTHER" id="PTHR30502">
    <property type="entry name" value="2-KETO-3-DEOXY-L-RHAMNONATE ALDOLASE"/>
    <property type="match status" value="1"/>
</dbReference>
<feature type="transmembrane region" description="Helical" evidence="4">
    <location>
        <begin position="12"/>
        <end position="35"/>
    </location>
</feature>
<dbReference type="Proteomes" id="UP001140560">
    <property type="component" value="Unassembled WGS sequence"/>
</dbReference>
<evidence type="ECO:0000256" key="2">
    <source>
        <dbReference type="ARBA" id="ARBA00023239"/>
    </source>
</evidence>
<dbReference type="GO" id="GO:0046872">
    <property type="term" value="F:metal ion binding"/>
    <property type="evidence" value="ECO:0007669"/>
    <property type="project" value="UniProtKB-KW"/>
</dbReference>
<dbReference type="OrthoDB" id="2326446at2759"/>
<keyword evidence="4" id="KW-0472">Membrane</keyword>
<evidence type="ECO:0000313" key="6">
    <source>
        <dbReference type="EMBL" id="KAJ4377399.1"/>
    </source>
</evidence>
<proteinExistence type="predicted"/>
<feature type="region of interest" description="Disordered" evidence="3">
    <location>
        <begin position="388"/>
        <end position="408"/>
    </location>
</feature>
<evidence type="ECO:0000256" key="1">
    <source>
        <dbReference type="ARBA" id="ARBA00022723"/>
    </source>
</evidence>
<keyword evidence="1" id="KW-0479">Metal-binding</keyword>
<dbReference type="InterPro" id="IPR005000">
    <property type="entry name" value="Aldolase/citrate-lyase_domain"/>
</dbReference>
<dbReference type="Pfam" id="PF03328">
    <property type="entry name" value="HpcH_HpaI"/>
    <property type="match status" value="1"/>
</dbReference>
<dbReference type="AlphaFoldDB" id="A0A9W8YG91"/>
<dbReference type="GO" id="GO:0005737">
    <property type="term" value="C:cytoplasm"/>
    <property type="evidence" value="ECO:0007669"/>
    <property type="project" value="TreeGrafter"/>
</dbReference>
<comment type="caution">
    <text evidence="6">The sequence shown here is derived from an EMBL/GenBank/DDBJ whole genome shotgun (WGS) entry which is preliminary data.</text>
</comment>
<dbReference type="EMBL" id="JAPEUY010000001">
    <property type="protein sequence ID" value="KAJ4377399.1"/>
    <property type="molecule type" value="Genomic_DNA"/>
</dbReference>
<sequence>MTAKIGPLSSSIIAVIAVGGIFGLLVIIITTAWLFDLPKRRRRAQHQGIMEPSGKKSLEIAEAEKGSVDVSVTEVSSTNASTNYSSMRPTRPASPEYFKPYSEQKELHANAPYRSSMLTYPGNLRKAFKDAQADASKTLMGVAHGIPSTFVTKLIATTKPDFIFIDVEHGMFNRLELHDAIHAAQHHSEGKTLVIVRVPKHDEVSLTTALDAGAAGIIIPHTESAEEVKKFIKEMYYGPKGQRSFSPWTFTPGLTTSLYPNDPYNVATSNNHVCIIPQIESVKGVENAEEITAVEGVDAVMFGPGDYLIDAGLDLGRVMAGDPQPEFLEAMGKFGAAAAKNNVPVFGGAMSLEMIPMLIETGSRGIVVQFDVWGFTRLMHESLETARGHAKQFEGNPKAIPNGQPKPE</sequence>
<organism evidence="6 7">
    <name type="scientific">Neocucurbitaria cava</name>
    <dbReference type="NCBI Taxonomy" id="798079"/>
    <lineage>
        <taxon>Eukaryota</taxon>
        <taxon>Fungi</taxon>
        <taxon>Dikarya</taxon>
        <taxon>Ascomycota</taxon>
        <taxon>Pezizomycotina</taxon>
        <taxon>Dothideomycetes</taxon>
        <taxon>Pleosporomycetidae</taxon>
        <taxon>Pleosporales</taxon>
        <taxon>Pleosporineae</taxon>
        <taxon>Cucurbitariaceae</taxon>
        <taxon>Neocucurbitaria</taxon>
    </lineage>
</organism>
<evidence type="ECO:0000313" key="7">
    <source>
        <dbReference type="Proteomes" id="UP001140560"/>
    </source>
</evidence>
<dbReference type="SUPFAM" id="SSF51621">
    <property type="entry name" value="Phosphoenolpyruvate/pyruvate domain"/>
    <property type="match status" value="1"/>
</dbReference>
<keyword evidence="2" id="KW-0456">Lyase</keyword>
<reference evidence="6" key="1">
    <citation type="submission" date="2022-10" db="EMBL/GenBank/DDBJ databases">
        <title>Tapping the CABI collections for fungal endophytes: first genome assemblies for Collariella, Neodidymelliopsis, Ascochyta clinopodiicola, Didymella pomorum, Didymosphaeria variabile, Neocosmospora piperis and Neocucurbitaria cava.</title>
        <authorList>
            <person name="Hill R."/>
        </authorList>
    </citation>
    <scope>NUCLEOTIDE SEQUENCE</scope>
    <source>
        <strain evidence="6">IMI 356814</strain>
    </source>
</reference>
<evidence type="ECO:0000259" key="5">
    <source>
        <dbReference type="Pfam" id="PF03328"/>
    </source>
</evidence>
<evidence type="ECO:0000256" key="4">
    <source>
        <dbReference type="SAM" id="Phobius"/>
    </source>
</evidence>
<keyword evidence="4" id="KW-0812">Transmembrane</keyword>
<feature type="domain" description="HpcH/HpaI aldolase/citrate lyase" evidence="5">
    <location>
        <begin position="154"/>
        <end position="348"/>
    </location>
</feature>